<protein>
    <submittedName>
        <fullName evidence="1">Uncharacterized protein</fullName>
    </submittedName>
</protein>
<keyword evidence="2" id="KW-1185">Reference proteome</keyword>
<sequence>MKYNAPLRARIREIAMTRVRYGFWRIYVLLRREGKRRGVFKSTMAVSLSPKLSTNGPMTTG</sequence>
<dbReference type="Proteomes" id="UP000184041">
    <property type="component" value="Unassembled WGS sequence"/>
</dbReference>
<evidence type="ECO:0000313" key="2">
    <source>
        <dbReference type="Proteomes" id="UP000184041"/>
    </source>
</evidence>
<dbReference type="AlphaFoldDB" id="A0A1M5CJC5"/>
<dbReference type="RefSeq" id="WP_073063490.1">
    <property type="nucleotide sequence ID" value="NZ_FQUS01000010.1"/>
</dbReference>
<dbReference type="EMBL" id="FQUS01000010">
    <property type="protein sequence ID" value="SHF54865.1"/>
    <property type="molecule type" value="Genomic_DNA"/>
</dbReference>
<accession>A0A1M5CJC5</accession>
<organism evidence="1 2">
    <name type="scientific">Fodinibius roseus</name>
    <dbReference type="NCBI Taxonomy" id="1194090"/>
    <lineage>
        <taxon>Bacteria</taxon>
        <taxon>Pseudomonadati</taxon>
        <taxon>Balneolota</taxon>
        <taxon>Balneolia</taxon>
        <taxon>Balneolales</taxon>
        <taxon>Balneolaceae</taxon>
        <taxon>Fodinibius</taxon>
    </lineage>
</organism>
<dbReference type="OrthoDB" id="1495855at2"/>
<dbReference type="STRING" id="1194090.SAMN05443144_1102"/>
<name>A0A1M5CJC5_9BACT</name>
<evidence type="ECO:0000313" key="1">
    <source>
        <dbReference type="EMBL" id="SHF54865.1"/>
    </source>
</evidence>
<proteinExistence type="predicted"/>
<gene>
    <name evidence="1" type="ORF">SAMN05443144_1102</name>
</gene>
<reference evidence="1 2" key="1">
    <citation type="submission" date="2016-11" db="EMBL/GenBank/DDBJ databases">
        <authorList>
            <person name="Jaros S."/>
            <person name="Januszkiewicz K."/>
            <person name="Wedrychowicz H."/>
        </authorList>
    </citation>
    <scope>NUCLEOTIDE SEQUENCE [LARGE SCALE GENOMIC DNA]</scope>
    <source>
        <strain evidence="1 2">DSM 21986</strain>
    </source>
</reference>